<evidence type="ECO:0000313" key="10">
    <source>
        <dbReference type="Proteomes" id="UP000017559"/>
    </source>
</evidence>
<dbReference type="Gene3D" id="1.25.40.10">
    <property type="entry name" value="Tetratricopeptide repeat domain"/>
    <property type="match status" value="1"/>
</dbReference>
<feature type="compositionally biased region" description="Pro residues" evidence="8">
    <location>
        <begin position="181"/>
        <end position="191"/>
    </location>
</feature>
<keyword evidence="4" id="KW-0833">Ubl conjugation pathway</keyword>
<dbReference type="InterPro" id="IPR019734">
    <property type="entry name" value="TPR_rpt"/>
</dbReference>
<comment type="caution">
    <text evidence="9">The sequence shown here is derived from an EMBL/GenBank/DDBJ whole genome shotgun (WGS) entry which is preliminary data.</text>
</comment>
<gene>
    <name evidence="9" type="ORF">Moror_2861</name>
</gene>
<name>V2XBZ6_MONRO</name>
<dbReference type="AlphaFoldDB" id="V2XBZ6"/>
<feature type="repeat" description="TPR" evidence="7">
    <location>
        <begin position="502"/>
        <end position="535"/>
    </location>
</feature>
<dbReference type="SMART" id="SM00028">
    <property type="entry name" value="TPR"/>
    <property type="match status" value="6"/>
</dbReference>
<feature type="repeat" description="TPR" evidence="7">
    <location>
        <begin position="611"/>
        <end position="644"/>
    </location>
</feature>
<dbReference type="InterPro" id="IPR011990">
    <property type="entry name" value="TPR-like_helical_dom_sf"/>
</dbReference>
<dbReference type="KEGG" id="mrr:Moror_2861"/>
<evidence type="ECO:0000256" key="3">
    <source>
        <dbReference type="ARBA" id="ARBA00022776"/>
    </source>
</evidence>
<protein>
    <submittedName>
        <fullName evidence="9">Cell division control protein 16</fullName>
    </submittedName>
</protein>
<evidence type="ECO:0000256" key="4">
    <source>
        <dbReference type="ARBA" id="ARBA00022786"/>
    </source>
</evidence>
<dbReference type="Pfam" id="PF12895">
    <property type="entry name" value="ANAPC3"/>
    <property type="match status" value="1"/>
</dbReference>
<dbReference type="OrthoDB" id="10006270at2759"/>
<feature type="repeat" description="TPR" evidence="7">
    <location>
        <begin position="570"/>
        <end position="603"/>
    </location>
</feature>
<evidence type="ECO:0000256" key="2">
    <source>
        <dbReference type="ARBA" id="ARBA00022737"/>
    </source>
</evidence>
<feature type="repeat" description="TPR" evidence="7">
    <location>
        <begin position="645"/>
        <end position="678"/>
    </location>
</feature>
<dbReference type="STRING" id="1381753.V2XBZ6"/>
<dbReference type="Proteomes" id="UP000017559">
    <property type="component" value="Unassembled WGS sequence"/>
</dbReference>
<organism evidence="9 10">
    <name type="scientific">Moniliophthora roreri (strain MCA 2997)</name>
    <name type="common">Cocoa frosty pod rot fungus</name>
    <name type="synonym">Crinipellis roreri</name>
    <dbReference type="NCBI Taxonomy" id="1381753"/>
    <lineage>
        <taxon>Eukaryota</taxon>
        <taxon>Fungi</taxon>
        <taxon>Dikarya</taxon>
        <taxon>Basidiomycota</taxon>
        <taxon>Agaricomycotina</taxon>
        <taxon>Agaricomycetes</taxon>
        <taxon>Agaricomycetidae</taxon>
        <taxon>Agaricales</taxon>
        <taxon>Marasmiineae</taxon>
        <taxon>Marasmiaceae</taxon>
        <taxon>Moniliophthora</taxon>
    </lineage>
</organism>
<dbReference type="PROSITE" id="PS50293">
    <property type="entry name" value="TPR_REGION"/>
    <property type="match status" value="1"/>
</dbReference>
<feature type="compositionally biased region" description="Low complexity" evidence="8">
    <location>
        <begin position="21"/>
        <end position="31"/>
    </location>
</feature>
<keyword evidence="2" id="KW-0677">Repeat</keyword>
<sequence>MTSTPPSNFFAIPAIPNLPTPSGSRQRGSIGSSFSFGPQCLVDSFNDANSSTYSHNYSMAMDPNRSMGYINPPQSSPRRQRRPKESTGRQPHPLANDTTGIFQDSEDDADDEEEYEWNMIDRMRLWRHDALMQHLYDTAAFWGDKLVSWTNDPNDAFWLAQTYFMQHQYSRAERLLTRPFPSSPPRHPPSPMTNGDISHLPSFKGKGREQDPEPISRIPMNPSGVLGVPDEIQDNVARLVDMSLACRYLAAQCQLRQGDWTGATEMLGEANPFRGSGKSGPTVPNIDGGIKIEASMCHLRGLLMLKLNKADQAKNCFMEALALDVKCYDAFEQLVSGEMLSPDEEWEFVQGLSYSSQTPQDAAFIQLIYTTRLRKYKHAEEQALTRKRLVDEYGLGDNPDVLYSFADALYTNFRWSDCFVITSRILSLVTIHNPTVPLHLACMYHLKHLHSKLFLLAHEMVDREPENPISWYAVGVWYLSHKNYVSARQYFSKSSLMDPRFAPAWIAFGHTFANEGEHDHAVTAYSTAARMFPGSHIPLTFVGMEQIVLSNFKLADEALAAAHSMCDSDALLYNERGVMAYNHGRYTDAAELFEKALSLAEVTQSSQHSWTTTYVNLGTCYRRLKRYDEARDTYRKVLALDPRQSLALGFLGLVYHLTGDLENAIVKYHEALSVDPINAYIMELLNIALESAASSALHDAGSKSKEQFKLQAGRLRDKYTRAMPEAKDLFDQPSLLLGTLPREVSVESGAGDSIIGEEMSVG</sequence>
<keyword evidence="6" id="KW-0131">Cell cycle</keyword>
<keyword evidence="10" id="KW-1185">Reference proteome</keyword>
<dbReference type="Pfam" id="PF13181">
    <property type="entry name" value="TPR_8"/>
    <property type="match status" value="1"/>
</dbReference>
<keyword evidence="1 9" id="KW-0132">Cell division</keyword>
<feature type="region of interest" description="Disordered" evidence="8">
    <location>
        <begin position="63"/>
        <end position="113"/>
    </location>
</feature>
<dbReference type="GO" id="GO:0005680">
    <property type="term" value="C:anaphase-promoting complex"/>
    <property type="evidence" value="ECO:0007669"/>
    <property type="project" value="UniProtKB-ARBA"/>
</dbReference>
<accession>V2XBZ6</accession>
<evidence type="ECO:0000256" key="1">
    <source>
        <dbReference type="ARBA" id="ARBA00022618"/>
    </source>
</evidence>
<feature type="region of interest" description="Disordered" evidence="8">
    <location>
        <begin position="1"/>
        <end position="31"/>
    </location>
</feature>
<dbReference type="PROSITE" id="PS50005">
    <property type="entry name" value="TPR"/>
    <property type="match status" value="5"/>
</dbReference>
<dbReference type="Pfam" id="PF13424">
    <property type="entry name" value="TPR_12"/>
    <property type="match status" value="1"/>
</dbReference>
<dbReference type="GO" id="GO:0031145">
    <property type="term" value="P:anaphase-promoting complex-dependent catabolic process"/>
    <property type="evidence" value="ECO:0007669"/>
    <property type="project" value="TreeGrafter"/>
</dbReference>
<feature type="repeat" description="TPR" evidence="7">
    <location>
        <begin position="468"/>
        <end position="501"/>
    </location>
</feature>
<evidence type="ECO:0000313" key="9">
    <source>
        <dbReference type="EMBL" id="ESK91232.1"/>
    </source>
</evidence>
<evidence type="ECO:0000256" key="7">
    <source>
        <dbReference type="PROSITE-ProRule" id="PRU00339"/>
    </source>
</evidence>
<evidence type="ECO:0000256" key="5">
    <source>
        <dbReference type="ARBA" id="ARBA00022803"/>
    </source>
</evidence>
<dbReference type="PANTHER" id="PTHR12558">
    <property type="entry name" value="CELL DIVISION CYCLE 16,23,27"/>
    <property type="match status" value="1"/>
</dbReference>
<feature type="compositionally biased region" description="Acidic residues" evidence="8">
    <location>
        <begin position="104"/>
        <end position="113"/>
    </location>
</feature>
<dbReference type="HOGENOM" id="CLU_011751_0_1_1"/>
<proteinExistence type="predicted"/>
<feature type="region of interest" description="Disordered" evidence="8">
    <location>
        <begin position="177"/>
        <end position="222"/>
    </location>
</feature>
<dbReference type="GO" id="GO:0045842">
    <property type="term" value="P:positive regulation of mitotic metaphase/anaphase transition"/>
    <property type="evidence" value="ECO:0007669"/>
    <property type="project" value="TreeGrafter"/>
</dbReference>
<dbReference type="GO" id="GO:0016567">
    <property type="term" value="P:protein ubiquitination"/>
    <property type="evidence" value="ECO:0007669"/>
    <property type="project" value="TreeGrafter"/>
</dbReference>
<dbReference type="GO" id="GO:0051301">
    <property type="term" value="P:cell division"/>
    <property type="evidence" value="ECO:0007669"/>
    <property type="project" value="UniProtKB-KW"/>
</dbReference>
<dbReference type="GO" id="GO:0005737">
    <property type="term" value="C:cytoplasm"/>
    <property type="evidence" value="ECO:0007669"/>
    <property type="project" value="TreeGrafter"/>
</dbReference>
<dbReference type="SUPFAM" id="SSF48452">
    <property type="entry name" value="TPR-like"/>
    <property type="match status" value="2"/>
</dbReference>
<evidence type="ECO:0000256" key="8">
    <source>
        <dbReference type="SAM" id="MobiDB-lite"/>
    </source>
</evidence>
<keyword evidence="3" id="KW-0498">Mitosis</keyword>
<dbReference type="PANTHER" id="PTHR12558:SF9">
    <property type="entry name" value="CELL DIVISION CYCLE PROTEIN 16 HOMOLOG"/>
    <property type="match status" value="1"/>
</dbReference>
<keyword evidence="5 7" id="KW-0802">TPR repeat</keyword>
<evidence type="ECO:0000256" key="6">
    <source>
        <dbReference type="ARBA" id="ARBA00023306"/>
    </source>
</evidence>
<reference evidence="9 10" key="1">
    <citation type="journal article" date="2014" name="BMC Genomics">
        <title>Genome and secretome analysis of the hemibiotrophic fungal pathogen, Moniliophthora roreri, which causes frosty pod rot disease of cacao: mechanisms of the biotrophic and necrotrophic phases.</title>
        <authorList>
            <person name="Meinhardt L.W."/>
            <person name="Costa G.G.L."/>
            <person name="Thomazella D.P.T."/>
            <person name="Teixeira P.J.P.L."/>
            <person name="Carazzolle M.F."/>
            <person name="Schuster S.C."/>
            <person name="Carlson J.E."/>
            <person name="Guiltinan M.J."/>
            <person name="Mieczkowski P."/>
            <person name="Farmer A."/>
            <person name="Ramaraj T."/>
            <person name="Crozier J."/>
            <person name="Davis R.E."/>
            <person name="Shao J."/>
            <person name="Melnick R.L."/>
            <person name="Pereira G.A.G."/>
            <person name="Bailey B.A."/>
        </authorList>
    </citation>
    <scope>NUCLEOTIDE SEQUENCE [LARGE SCALE GENOMIC DNA]</scope>
    <source>
        <strain evidence="9 10">MCA 2997</strain>
    </source>
</reference>
<dbReference type="EMBL" id="AWSO01000361">
    <property type="protein sequence ID" value="ESK91232.1"/>
    <property type="molecule type" value="Genomic_DNA"/>
</dbReference>